<feature type="domain" description="DUF6924" evidence="2">
    <location>
        <begin position="330"/>
        <end position="465"/>
    </location>
</feature>
<dbReference type="Pfam" id="PF21962">
    <property type="entry name" value="DUF6924"/>
    <property type="match status" value="1"/>
</dbReference>
<evidence type="ECO:0000313" key="3">
    <source>
        <dbReference type="EMBL" id="OAK54823.1"/>
    </source>
</evidence>
<protein>
    <recommendedName>
        <fullName evidence="2">DUF6924 domain-containing protein</fullName>
    </recommendedName>
</protein>
<evidence type="ECO:0000256" key="1">
    <source>
        <dbReference type="SAM" id="MobiDB-lite"/>
    </source>
</evidence>
<comment type="caution">
    <text evidence="3">The sequence shown here is derived from an EMBL/GenBank/DDBJ whole genome shotgun (WGS) entry which is preliminary data.</text>
</comment>
<dbReference type="InterPro" id="IPR053832">
    <property type="entry name" value="DUF6924"/>
</dbReference>
<sequence length="703" mass="78882">MGRSISGTVHRPDGSWQLVRHVPDDTWRYETQQNEPVFIETPTDRWSRDADGTMVHAVKSPNTMYAIMGIGSPSLLLRAYDTFPPRTTHGFDDQRFVDPSAPRESSVRGRPGWEVTARDHHMNEAVTYVFDAELGVALRWQRGEEWMELSDPTLDETFDDNLFRWTGPSRPAEDEIAKHQREHEKRQRELASIPQAIPSWLPLTTHVQSLSGNHRTGELTLSIGGNAPQFTLRRWVTAIGEPALEWPSDSTPERYRQSIGDWTYEIRSYNEIDHDDCLRIVDSIVHVDPPDRDPAEIVAELEAEEHDRHEAEVLATLGTGRILTNHLKGESLFIRTDFSDDDAWRAIATAAMAPVPQGNDVEFSAYLTCIDNPEYDGMTVDDLLGAIGEPPPYYAFLVDSETVGNPEMPIVVVDTGPGDPDRPRGRTFRVIPSQMSGVENNLSIANMDFESFADSVDDDGVFRGFPEPPRPVEEVTTREIADWIAGDLHSEALKELHAVLDGRKYRYPVQLFDVELSEVHAQVRDAHPGNQRGLLGFDEYLRATESGGPALRGYAPAHSASWHFVLDRDSHRPIAAYRIEYQPYTPPPEEDGVPRTPRFEVPFVNTEPVSESHLTDDDDLVDPEVVKRAVLAEAARLHDGAELSGGNPLPQRIPRLPGYRIGCHVRIDGEHAFYVAIVTDIHDEFLVIEVPNTGLRIVGPGEP</sequence>
<dbReference type="Proteomes" id="UP000077519">
    <property type="component" value="Unassembled WGS sequence"/>
</dbReference>
<reference evidence="3 4" key="1">
    <citation type="submission" date="2016-03" db="EMBL/GenBank/DDBJ databases">
        <title>Genome sequence of Rhodococcus kyotonensis KB10.</title>
        <authorList>
            <person name="Jeong H."/>
            <person name="Hong C.E."/>
            <person name="Jo S.H."/>
            <person name="Park J.M."/>
        </authorList>
    </citation>
    <scope>NUCLEOTIDE SEQUENCE [LARGE SCALE GENOMIC DNA]</scope>
    <source>
        <strain evidence="3 4">KB10</strain>
    </source>
</reference>
<accession>A0A177YH34</accession>
<keyword evidence="4" id="KW-1185">Reference proteome</keyword>
<dbReference type="AlphaFoldDB" id="A0A177YH34"/>
<dbReference type="EMBL" id="LVHI01000012">
    <property type="protein sequence ID" value="OAK54823.1"/>
    <property type="molecule type" value="Genomic_DNA"/>
</dbReference>
<feature type="region of interest" description="Disordered" evidence="1">
    <location>
        <begin position="90"/>
        <end position="110"/>
    </location>
</feature>
<organism evidence="3 4">
    <name type="scientific">Rhodococcoides kyotonense</name>
    <dbReference type="NCBI Taxonomy" id="398843"/>
    <lineage>
        <taxon>Bacteria</taxon>
        <taxon>Bacillati</taxon>
        <taxon>Actinomycetota</taxon>
        <taxon>Actinomycetes</taxon>
        <taxon>Mycobacteriales</taxon>
        <taxon>Nocardiaceae</taxon>
        <taxon>Rhodococcoides</taxon>
    </lineage>
</organism>
<proteinExistence type="predicted"/>
<evidence type="ECO:0000259" key="2">
    <source>
        <dbReference type="Pfam" id="PF21962"/>
    </source>
</evidence>
<name>A0A177YH34_9NOCA</name>
<evidence type="ECO:0000313" key="4">
    <source>
        <dbReference type="Proteomes" id="UP000077519"/>
    </source>
</evidence>
<gene>
    <name evidence="3" type="ORF">A3K89_05775</name>
</gene>